<keyword evidence="3" id="KW-1185">Reference proteome</keyword>
<keyword evidence="1" id="KW-0812">Transmembrane</keyword>
<keyword evidence="1" id="KW-0472">Membrane</keyword>
<evidence type="ECO:0000313" key="2">
    <source>
        <dbReference type="EMBL" id="GIF55668.1"/>
    </source>
</evidence>
<protein>
    <submittedName>
        <fullName evidence="2">Uncharacterized protein</fullName>
    </submittedName>
</protein>
<dbReference type="Proteomes" id="UP000624325">
    <property type="component" value="Unassembled WGS sequence"/>
</dbReference>
<sequence length="69" mass="7338">MNLVRGVYRFGYDFIVGDDWKIAVAALLSLAIGLTLIGTDVLPGYAVALTGALIAVSFAVALVVDVRRR</sequence>
<dbReference type="RefSeq" id="WP_203701477.1">
    <property type="nucleotide sequence ID" value="NZ_BAAALU010000010.1"/>
</dbReference>
<keyword evidence="1" id="KW-1133">Transmembrane helix</keyword>
<evidence type="ECO:0000256" key="1">
    <source>
        <dbReference type="SAM" id="Phobius"/>
    </source>
</evidence>
<feature type="transmembrane region" description="Helical" evidence="1">
    <location>
        <begin position="45"/>
        <end position="64"/>
    </location>
</feature>
<proteinExistence type="predicted"/>
<feature type="transmembrane region" description="Helical" evidence="1">
    <location>
        <begin position="20"/>
        <end position="39"/>
    </location>
</feature>
<name>A0ABQ4BYR7_9ACTN</name>
<accession>A0ABQ4BYR7</accession>
<organism evidence="2 3">
    <name type="scientific">Asanoa iriomotensis</name>
    <dbReference type="NCBI Taxonomy" id="234613"/>
    <lineage>
        <taxon>Bacteria</taxon>
        <taxon>Bacillati</taxon>
        <taxon>Actinomycetota</taxon>
        <taxon>Actinomycetes</taxon>
        <taxon>Micromonosporales</taxon>
        <taxon>Micromonosporaceae</taxon>
        <taxon>Asanoa</taxon>
    </lineage>
</organism>
<dbReference type="EMBL" id="BONC01000009">
    <property type="protein sequence ID" value="GIF55668.1"/>
    <property type="molecule type" value="Genomic_DNA"/>
</dbReference>
<reference evidence="2 3" key="1">
    <citation type="submission" date="2021-01" db="EMBL/GenBank/DDBJ databases">
        <title>Whole genome shotgun sequence of Asanoa iriomotensis NBRC 100142.</title>
        <authorList>
            <person name="Komaki H."/>
            <person name="Tamura T."/>
        </authorList>
    </citation>
    <scope>NUCLEOTIDE SEQUENCE [LARGE SCALE GENOMIC DNA]</scope>
    <source>
        <strain evidence="2 3">NBRC 100142</strain>
    </source>
</reference>
<comment type="caution">
    <text evidence="2">The sequence shown here is derived from an EMBL/GenBank/DDBJ whole genome shotgun (WGS) entry which is preliminary data.</text>
</comment>
<evidence type="ECO:0000313" key="3">
    <source>
        <dbReference type="Proteomes" id="UP000624325"/>
    </source>
</evidence>
<gene>
    <name evidence="2" type="ORF">Air01nite_17630</name>
</gene>